<reference evidence="2 3" key="1">
    <citation type="submission" date="2017-09" db="EMBL/GenBank/DDBJ databases">
        <authorList>
            <person name="Ehlers B."/>
            <person name="Leendertz F.H."/>
        </authorList>
    </citation>
    <scope>NUCLEOTIDE SEQUENCE [LARGE SCALE GENOMIC DNA]</scope>
    <source>
        <strain evidence="2 3">USBA 140</strain>
    </source>
</reference>
<dbReference type="RefSeq" id="WP_176525142.1">
    <property type="nucleotide sequence ID" value="NZ_OCNJ01000005.1"/>
</dbReference>
<accession>A0A286GJY9</accession>
<dbReference type="EMBL" id="OCNJ01000005">
    <property type="protein sequence ID" value="SOD95855.1"/>
    <property type="molecule type" value="Genomic_DNA"/>
</dbReference>
<dbReference type="Proteomes" id="UP000219621">
    <property type="component" value="Unassembled WGS sequence"/>
</dbReference>
<feature type="region of interest" description="Disordered" evidence="1">
    <location>
        <begin position="1"/>
        <end position="30"/>
    </location>
</feature>
<protein>
    <submittedName>
        <fullName evidence="2">Uncharacterized protein</fullName>
    </submittedName>
</protein>
<dbReference type="AlphaFoldDB" id="A0A286GJY9"/>
<proteinExistence type="predicted"/>
<evidence type="ECO:0000256" key="1">
    <source>
        <dbReference type="SAM" id="MobiDB-lite"/>
    </source>
</evidence>
<name>A0A286GJY9_9PROT</name>
<organism evidence="2 3">
    <name type="scientific">Caenispirillum bisanense</name>
    <dbReference type="NCBI Taxonomy" id="414052"/>
    <lineage>
        <taxon>Bacteria</taxon>
        <taxon>Pseudomonadati</taxon>
        <taxon>Pseudomonadota</taxon>
        <taxon>Alphaproteobacteria</taxon>
        <taxon>Rhodospirillales</taxon>
        <taxon>Novispirillaceae</taxon>
        <taxon>Caenispirillum</taxon>
    </lineage>
</organism>
<evidence type="ECO:0000313" key="2">
    <source>
        <dbReference type="EMBL" id="SOD95855.1"/>
    </source>
</evidence>
<gene>
    <name evidence="2" type="ORF">SAMN05421508_10530</name>
</gene>
<sequence length="53" mass="6007">MDQTQYNAARGELNRLQALPSPDAEARERMETLRREIDAYEQGAESKGKPGQE</sequence>
<evidence type="ECO:0000313" key="3">
    <source>
        <dbReference type="Proteomes" id="UP000219621"/>
    </source>
</evidence>
<keyword evidence="3" id="KW-1185">Reference proteome</keyword>